<dbReference type="EMBL" id="BDCO01000002">
    <property type="protein sequence ID" value="GAT32099.1"/>
    <property type="molecule type" value="Genomic_DNA"/>
</dbReference>
<evidence type="ECO:0000256" key="4">
    <source>
        <dbReference type="ARBA" id="ARBA00022619"/>
    </source>
</evidence>
<comment type="function">
    <text evidence="7">Catalyzes the formation of 6,7-dimethyl-8-ribityllumazine by condensation of 5-amino-6-(D-ribitylamino)uracil with 3,4-dihydroxy-2-butanone 4-phosphate. This is the penultimate step in the biosynthesis of riboflavin.</text>
</comment>
<dbReference type="GO" id="GO:0000906">
    <property type="term" value="F:6,7-dimethyl-8-ribityllumazine synthase activity"/>
    <property type="evidence" value="ECO:0007669"/>
    <property type="project" value="UniProtKB-UniRule"/>
</dbReference>
<evidence type="ECO:0000313" key="8">
    <source>
        <dbReference type="EMBL" id="GAT32099.1"/>
    </source>
</evidence>
<sequence>MSSAQPIRPRMVGKATFSFALVASQYNQEYVQGLVTHAHQELNELEPGCTATLVWAPGAFEIPLLAKLVAEKKKYNAILALGVVLQGATAHADLIGRAVTDSLQRISLEYSVPVINEVLLLQNEDQARQRCLELELNRGIEAARAAVSSARTVREIVSKL</sequence>
<dbReference type="NCBIfam" id="TIGR00114">
    <property type="entry name" value="lumazine-synth"/>
    <property type="match status" value="1"/>
</dbReference>
<dbReference type="Gene3D" id="3.40.50.960">
    <property type="entry name" value="Lumazine/riboflavin synthase"/>
    <property type="match status" value="1"/>
</dbReference>
<dbReference type="Pfam" id="PF00885">
    <property type="entry name" value="DMRL_synthase"/>
    <property type="match status" value="1"/>
</dbReference>
<dbReference type="HAMAP" id="MF_00178">
    <property type="entry name" value="Lumazine_synth"/>
    <property type="match status" value="1"/>
</dbReference>
<dbReference type="InParanoid" id="A0A146G2L6"/>
<comment type="caution">
    <text evidence="8">The sequence shown here is derived from an EMBL/GenBank/DDBJ whole genome shotgun (WGS) entry which is preliminary data.</text>
</comment>
<dbReference type="FunCoup" id="A0A146G2L6">
    <property type="interactions" value="521"/>
</dbReference>
<dbReference type="GO" id="GO:0005829">
    <property type="term" value="C:cytosol"/>
    <property type="evidence" value="ECO:0007669"/>
    <property type="project" value="TreeGrafter"/>
</dbReference>
<evidence type="ECO:0000256" key="1">
    <source>
        <dbReference type="ARBA" id="ARBA00004917"/>
    </source>
</evidence>
<dbReference type="SUPFAM" id="SSF52121">
    <property type="entry name" value="Lumazine synthase"/>
    <property type="match status" value="1"/>
</dbReference>
<feature type="binding site" evidence="7">
    <location>
        <begin position="59"/>
        <end position="61"/>
    </location>
    <ligand>
        <name>5-amino-6-(D-ribitylamino)uracil</name>
        <dbReference type="ChEBI" id="CHEBI:15934"/>
    </ligand>
</feature>
<proteinExistence type="inferred from homology"/>
<evidence type="ECO:0000256" key="5">
    <source>
        <dbReference type="ARBA" id="ARBA00022679"/>
    </source>
</evidence>
<dbReference type="GO" id="GO:0009231">
    <property type="term" value="P:riboflavin biosynthetic process"/>
    <property type="evidence" value="ECO:0007669"/>
    <property type="project" value="UniProtKB-UniRule"/>
</dbReference>
<evidence type="ECO:0000313" key="9">
    <source>
        <dbReference type="Proteomes" id="UP000076023"/>
    </source>
</evidence>
<dbReference type="PANTHER" id="PTHR21058:SF0">
    <property type="entry name" value="6,7-DIMETHYL-8-RIBITYLLUMAZINE SYNTHASE"/>
    <property type="match status" value="1"/>
</dbReference>
<gene>
    <name evidence="7" type="primary">ribH</name>
    <name evidence="8" type="ORF">TSACC_2496</name>
</gene>
<comment type="pathway">
    <text evidence="1 7">Cofactor biosynthesis; riboflavin biosynthesis; riboflavin from 2-hydroxy-3-oxobutyl phosphate and 5-amino-6-(D-ribitylamino)uracil: step 1/2.</text>
</comment>
<dbReference type="AlphaFoldDB" id="A0A146G2L6"/>
<dbReference type="Proteomes" id="UP000076023">
    <property type="component" value="Unassembled WGS sequence"/>
</dbReference>
<organism evidence="8 9">
    <name type="scientific">Terrimicrobium sacchariphilum</name>
    <dbReference type="NCBI Taxonomy" id="690879"/>
    <lineage>
        <taxon>Bacteria</taxon>
        <taxon>Pseudomonadati</taxon>
        <taxon>Verrucomicrobiota</taxon>
        <taxon>Terrimicrobiia</taxon>
        <taxon>Terrimicrobiales</taxon>
        <taxon>Terrimicrobiaceae</taxon>
        <taxon>Terrimicrobium</taxon>
    </lineage>
</organism>
<name>A0A146G2L6_TERSA</name>
<evidence type="ECO:0000256" key="2">
    <source>
        <dbReference type="ARBA" id="ARBA00007424"/>
    </source>
</evidence>
<comment type="similarity">
    <text evidence="2 7">Belongs to the DMRL synthase family.</text>
</comment>
<dbReference type="EC" id="2.5.1.78" evidence="3 7"/>
<dbReference type="InterPro" id="IPR036467">
    <property type="entry name" value="LS/RS_sf"/>
</dbReference>
<dbReference type="PANTHER" id="PTHR21058">
    <property type="entry name" value="6,7-DIMETHYL-8-RIBITYLLUMAZINE SYNTHASE DMRL SYNTHASE LUMAZINE SYNTHASE"/>
    <property type="match status" value="1"/>
</dbReference>
<feature type="binding site" evidence="7">
    <location>
        <position position="26"/>
    </location>
    <ligand>
        <name>5-amino-6-(D-ribitylamino)uracil</name>
        <dbReference type="ChEBI" id="CHEBI:15934"/>
    </ligand>
</feature>
<feature type="binding site" evidence="7">
    <location>
        <position position="130"/>
    </location>
    <ligand>
        <name>(2S)-2-hydroxy-3-oxobutyl phosphate</name>
        <dbReference type="ChEBI" id="CHEBI:58830"/>
    </ligand>
</feature>
<dbReference type="GO" id="GO:0009349">
    <property type="term" value="C:riboflavin synthase complex"/>
    <property type="evidence" value="ECO:0007669"/>
    <property type="project" value="UniProtKB-UniRule"/>
</dbReference>
<evidence type="ECO:0000256" key="6">
    <source>
        <dbReference type="ARBA" id="ARBA00048785"/>
    </source>
</evidence>
<protein>
    <recommendedName>
        <fullName evidence="3 7">6,7-dimethyl-8-ribityllumazine synthase</fullName>
        <shortName evidence="7">DMRL synthase</shortName>
        <shortName evidence="7">LS</shortName>
        <shortName evidence="7">Lumazine synthase</shortName>
        <ecNumber evidence="3 7">2.5.1.78</ecNumber>
    </recommendedName>
</protein>
<comment type="catalytic activity">
    <reaction evidence="6 7">
        <text>(2S)-2-hydroxy-3-oxobutyl phosphate + 5-amino-6-(D-ribitylamino)uracil = 6,7-dimethyl-8-(1-D-ribityl)lumazine + phosphate + 2 H2O + H(+)</text>
        <dbReference type="Rhea" id="RHEA:26152"/>
        <dbReference type="ChEBI" id="CHEBI:15377"/>
        <dbReference type="ChEBI" id="CHEBI:15378"/>
        <dbReference type="ChEBI" id="CHEBI:15934"/>
        <dbReference type="ChEBI" id="CHEBI:43474"/>
        <dbReference type="ChEBI" id="CHEBI:58201"/>
        <dbReference type="ChEBI" id="CHEBI:58830"/>
        <dbReference type="EC" id="2.5.1.78"/>
    </reaction>
</comment>
<dbReference type="InterPro" id="IPR034964">
    <property type="entry name" value="LS"/>
</dbReference>
<feature type="binding site" evidence="7">
    <location>
        <position position="116"/>
    </location>
    <ligand>
        <name>5-amino-6-(D-ribitylamino)uracil</name>
        <dbReference type="ChEBI" id="CHEBI:15934"/>
    </ligand>
</feature>
<dbReference type="UniPathway" id="UPA00275">
    <property type="reaction ID" value="UER00404"/>
</dbReference>
<feature type="binding site" evidence="7">
    <location>
        <begin position="88"/>
        <end position="89"/>
    </location>
    <ligand>
        <name>(2S)-2-hydroxy-3-oxobutyl phosphate</name>
        <dbReference type="ChEBI" id="CHEBI:58830"/>
    </ligand>
</feature>
<dbReference type="STRING" id="690879.TSACC_2496"/>
<keyword evidence="4 7" id="KW-0686">Riboflavin biosynthesis</keyword>
<dbReference type="InterPro" id="IPR002180">
    <property type="entry name" value="LS/RS"/>
</dbReference>
<feature type="active site" description="Proton donor" evidence="7">
    <location>
        <position position="91"/>
    </location>
</feature>
<feature type="binding site" evidence="7">
    <location>
        <begin position="83"/>
        <end position="85"/>
    </location>
    <ligand>
        <name>5-amino-6-(D-ribitylamino)uracil</name>
        <dbReference type="ChEBI" id="CHEBI:15934"/>
    </ligand>
</feature>
<reference evidence="9" key="1">
    <citation type="journal article" date="2017" name="Genome Announc.">
        <title>Draft Genome Sequence of Terrimicrobium sacchariphilum NM-5T, a Facultative Anaerobic Soil Bacterium of the Class Spartobacteria.</title>
        <authorList>
            <person name="Qiu Y.L."/>
            <person name="Tourlousse D.M."/>
            <person name="Matsuura N."/>
            <person name="Ohashi A."/>
            <person name="Sekiguchi Y."/>
        </authorList>
    </citation>
    <scope>NUCLEOTIDE SEQUENCE [LARGE SCALE GENOMIC DNA]</scope>
    <source>
        <strain evidence="9">NM-5</strain>
    </source>
</reference>
<dbReference type="OrthoDB" id="9809709at2"/>
<evidence type="ECO:0000256" key="3">
    <source>
        <dbReference type="ARBA" id="ARBA00012664"/>
    </source>
</evidence>
<accession>A0A146G2L6</accession>
<dbReference type="CDD" id="cd09209">
    <property type="entry name" value="Lumazine_synthase-I"/>
    <property type="match status" value="1"/>
</dbReference>
<dbReference type="RefSeq" id="WP_075077950.1">
    <property type="nucleotide sequence ID" value="NZ_BDCO01000002.1"/>
</dbReference>
<keyword evidence="9" id="KW-1185">Reference proteome</keyword>
<keyword evidence="5 7" id="KW-0808">Transferase</keyword>
<evidence type="ECO:0000256" key="7">
    <source>
        <dbReference type="HAMAP-Rule" id="MF_00178"/>
    </source>
</evidence>